<keyword evidence="1" id="KW-0732">Signal</keyword>
<accession>A0A1T4YHJ3</accession>
<keyword evidence="3" id="KW-1185">Reference proteome</keyword>
<name>A0A1T4YHJ3_9CLOT</name>
<protein>
    <submittedName>
        <fullName evidence="2">Uncharacterized protein</fullName>
    </submittedName>
</protein>
<sequence>MRKHLAVILFIMTINLLAGTGTAGISTPTSKDEVLSLITIEQTEPFEPVFCNN</sequence>
<evidence type="ECO:0000256" key="1">
    <source>
        <dbReference type="SAM" id="SignalP"/>
    </source>
</evidence>
<evidence type="ECO:0000313" key="3">
    <source>
        <dbReference type="Proteomes" id="UP000190105"/>
    </source>
</evidence>
<evidence type="ECO:0000313" key="2">
    <source>
        <dbReference type="EMBL" id="SKB01297.1"/>
    </source>
</evidence>
<dbReference type="RefSeq" id="WP_179122349.1">
    <property type="nucleotide sequence ID" value="NZ_FUYH01000056.1"/>
</dbReference>
<proteinExistence type="predicted"/>
<feature type="chain" id="PRO_5039476160" evidence="1">
    <location>
        <begin position="19"/>
        <end position="53"/>
    </location>
</feature>
<dbReference type="AlphaFoldDB" id="A0A1T4YHJ3"/>
<reference evidence="3" key="1">
    <citation type="submission" date="2017-02" db="EMBL/GenBank/DDBJ databases">
        <authorList>
            <person name="Varghese N."/>
            <person name="Submissions S."/>
        </authorList>
    </citation>
    <scope>NUCLEOTIDE SEQUENCE [LARGE SCALE GENOMIC DNA]</scope>
    <source>
        <strain evidence="3">USBA 833</strain>
    </source>
</reference>
<dbReference type="Proteomes" id="UP000190105">
    <property type="component" value="Unassembled WGS sequence"/>
</dbReference>
<dbReference type="EMBL" id="FUYH01000056">
    <property type="protein sequence ID" value="SKB01297.1"/>
    <property type="molecule type" value="Genomic_DNA"/>
</dbReference>
<organism evidence="2 3">
    <name type="scientific">Caloramator quimbayensis</name>
    <dbReference type="NCBI Taxonomy" id="1147123"/>
    <lineage>
        <taxon>Bacteria</taxon>
        <taxon>Bacillati</taxon>
        <taxon>Bacillota</taxon>
        <taxon>Clostridia</taxon>
        <taxon>Eubacteriales</taxon>
        <taxon>Clostridiaceae</taxon>
        <taxon>Caloramator</taxon>
    </lineage>
</organism>
<gene>
    <name evidence="2" type="ORF">SAMN05443428_1565</name>
</gene>
<feature type="signal peptide" evidence="1">
    <location>
        <begin position="1"/>
        <end position="18"/>
    </location>
</feature>